<name>A0AA90NHQ3_9ACTN</name>
<proteinExistence type="predicted"/>
<keyword evidence="2" id="KW-1185">Reference proteome</keyword>
<dbReference type="Pfam" id="PF13826">
    <property type="entry name" value="Monooxy_af470-like"/>
    <property type="match status" value="1"/>
</dbReference>
<protein>
    <submittedName>
        <fullName evidence="1">DUF4188 domain-containing protein</fullName>
    </submittedName>
</protein>
<dbReference type="EMBL" id="JAUTIX010000004">
    <property type="protein sequence ID" value="MDP0398715.1"/>
    <property type="molecule type" value="Genomic_DNA"/>
</dbReference>
<evidence type="ECO:0000313" key="2">
    <source>
        <dbReference type="Proteomes" id="UP001178281"/>
    </source>
</evidence>
<organism evidence="1 2">
    <name type="scientific">Tsukamurella strandjordii</name>
    <dbReference type="NCBI Taxonomy" id="147577"/>
    <lineage>
        <taxon>Bacteria</taxon>
        <taxon>Bacillati</taxon>
        <taxon>Actinomycetota</taxon>
        <taxon>Actinomycetes</taxon>
        <taxon>Mycobacteriales</taxon>
        <taxon>Tsukamurellaceae</taxon>
        <taxon>Tsukamurella</taxon>
    </lineage>
</organism>
<comment type="caution">
    <text evidence="1">The sequence shown here is derived from an EMBL/GenBank/DDBJ whole genome shotgun (WGS) entry which is preliminary data.</text>
</comment>
<sequence length="161" mass="18172">MNHDMQTDTHDGDLVVFLLGMQPRRTWRLDQTLFVGRSMRRMQVEIERDRARGGAIGYLGGFNAIAPSGPLVVQYWRSFEDLERYSHSTDFEHRPAWLKFYSMTHTAGASRVGIWHETYRVPAGAHESIYGDLSNPVGLAAAVGAQPLARRGRTSRERIGA</sequence>
<dbReference type="Proteomes" id="UP001178281">
    <property type="component" value="Unassembled WGS sequence"/>
</dbReference>
<dbReference type="AlphaFoldDB" id="A0AA90NHQ3"/>
<accession>A0AA90NHQ3</accession>
<evidence type="ECO:0000313" key="1">
    <source>
        <dbReference type="EMBL" id="MDP0398715.1"/>
    </source>
</evidence>
<dbReference type="InterPro" id="IPR025444">
    <property type="entry name" value="Monooxy_af470"/>
</dbReference>
<gene>
    <name evidence="1" type="ORF">Q7X28_12330</name>
</gene>
<reference evidence="1" key="1">
    <citation type="submission" date="2023-08" db="EMBL/GenBank/DDBJ databases">
        <title>The draft genome of Tsukamurella strandjordii strain 050030.</title>
        <authorList>
            <person name="Zhao F."/>
            <person name="Feng Y."/>
            <person name="Zong Z."/>
        </authorList>
    </citation>
    <scope>NUCLEOTIDE SEQUENCE</scope>
    <source>
        <strain evidence="1">050030</strain>
    </source>
</reference>
<dbReference type="RefSeq" id="WP_220659449.1">
    <property type="nucleotide sequence ID" value="NZ_BAAAII010000006.1"/>
</dbReference>